<dbReference type="OrthoDB" id="4179406at2759"/>
<evidence type="ECO:0000256" key="1">
    <source>
        <dbReference type="SAM" id="Coils"/>
    </source>
</evidence>
<evidence type="ECO:0000256" key="2">
    <source>
        <dbReference type="SAM" id="MobiDB-lite"/>
    </source>
</evidence>
<organism evidence="4 5">
    <name type="scientific">Plicaturopsis crispa FD-325 SS-3</name>
    <dbReference type="NCBI Taxonomy" id="944288"/>
    <lineage>
        <taxon>Eukaryota</taxon>
        <taxon>Fungi</taxon>
        <taxon>Dikarya</taxon>
        <taxon>Basidiomycota</taxon>
        <taxon>Agaricomycotina</taxon>
        <taxon>Agaricomycetes</taxon>
        <taxon>Agaricomycetidae</taxon>
        <taxon>Amylocorticiales</taxon>
        <taxon>Amylocorticiaceae</taxon>
        <taxon>Plicatura</taxon>
        <taxon>Plicaturopsis crispa</taxon>
    </lineage>
</organism>
<evidence type="ECO:0000256" key="3">
    <source>
        <dbReference type="SAM" id="Phobius"/>
    </source>
</evidence>
<dbReference type="HOGENOM" id="CLU_026455_1_0_1"/>
<feature type="coiled-coil region" evidence="1">
    <location>
        <begin position="261"/>
        <end position="295"/>
    </location>
</feature>
<protein>
    <submittedName>
        <fullName evidence="4">Uncharacterized protein</fullName>
    </submittedName>
</protein>
<accession>A0A0C9SRW7</accession>
<gene>
    <name evidence="4" type="ORF">PLICRDRAFT_57020</name>
</gene>
<feature type="compositionally biased region" description="Basic and acidic residues" evidence="2">
    <location>
        <begin position="13"/>
        <end position="24"/>
    </location>
</feature>
<evidence type="ECO:0000313" key="5">
    <source>
        <dbReference type="Proteomes" id="UP000053263"/>
    </source>
</evidence>
<dbReference type="Proteomes" id="UP000053263">
    <property type="component" value="Unassembled WGS sequence"/>
</dbReference>
<dbReference type="AlphaFoldDB" id="A0A0C9SRW7"/>
<keyword evidence="1" id="KW-0175">Coiled coil</keyword>
<keyword evidence="3" id="KW-1133">Transmembrane helix</keyword>
<proteinExistence type="predicted"/>
<sequence length="413" mass="45378">MAPPRTRRRKTAARRDSSSERDEPVPVSQDAIVDAHVRQAVKSATSFTARYVADVVSTSIQLLRRPLSVLLFVYLLFLIVGRLSHTIRAAFAPLCVIPGISSTTMCLGPPHPGSAHGPPRWADYPALVEVQSKTFEQLLDDTAGGNGLALDIKKAEMATTDLATVIRVSDLTSKDLIADTLAEFVEDAKRTGAGLQKLSSKIGGAVDRVMAVNDYALNTIGAASHSPSIMRSLWPFPSSPSSVQTVTETFSHAMDILSGSMHRLILEAEVSLSNLEKLEERLSTLHELVSREDSTLSRAQSELLAELWTKLGGNRRKVRGHDQNLFLLRNLGSYRKQALVHVVSALQTLRAMSEDMEDLRERVAAPELVGSRIPVEVHMKSIKSGLERLKEGRIRAREREEEAVRRVLAIADD</sequence>
<name>A0A0C9SRW7_PLICR</name>
<keyword evidence="5" id="KW-1185">Reference proteome</keyword>
<feature type="region of interest" description="Disordered" evidence="2">
    <location>
        <begin position="1"/>
        <end position="27"/>
    </location>
</feature>
<feature type="transmembrane region" description="Helical" evidence="3">
    <location>
        <begin position="67"/>
        <end position="85"/>
    </location>
</feature>
<feature type="compositionally biased region" description="Basic residues" evidence="2">
    <location>
        <begin position="1"/>
        <end position="12"/>
    </location>
</feature>
<reference evidence="4 5" key="1">
    <citation type="submission" date="2014-06" db="EMBL/GenBank/DDBJ databases">
        <title>Evolutionary Origins and Diversification of the Mycorrhizal Mutualists.</title>
        <authorList>
            <consortium name="DOE Joint Genome Institute"/>
            <consortium name="Mycorrhizal Genomics Consortium"/>
            <person name="Kohler A."/>
            <person name="Kuo A."/>
            <person name="Nagy L.G."/>
            <person name="Floudas D."/>
            <person name="Copeland A."/>
            <person name="Barry K.W."/>
            <person name="Cichocki N."/>
            <person name="Veneault-Fourrey C."/>
            <person name="LaButti K."/>
            <person name="Lindquist E.A."/>
            <person name="Lipzen A."/>
            <person name="Lundell T."/>
            <person name="Morin E."/>
            <person name="Murat C."/>
            <person name="Riley R."/>
            <person name="Ohm R."/>
            <person name="Sun H."/>
            <person name="Tunlid A."/>
            <person name="Henrissat B."/>
            <person name="Grigoriev I.V."/>
            <person name="Hibbett D.S."/>
            <person name="Martin F."/>
        </authorList>
    </citation>
    <scope>NUCLEOTIDE SEQUENCE [LARGE SCALE GENOMIC DNA]</scope>
    <source>
        <strain evidence="4 5">FD-325 SS-3</strain>
    </source>
</reference>
<keyword evidence="3" id="KW-0472">Membrane</keyword>
<keyword evidence="3" id="KW-0812">Transmembrane</keyword>
<dbReference type="EMBL" id="KN832568">
    <property type="protein sequence ID" value="KII85087.1"/>
    <property type="molecule type" value="Genomic_DNA"/>
</dbReference>
<evidence type="ECO:0000313" key="4">
    <source>
        <dbReference type="EMBL" id="KII85087.1"/>
    </source>
</evidence>